<evidence type="ECO:0000256" key="1">
    <source>
        <dbReference type="SAM" id="Phobius"/>
    </source>
</evidence>
<keyword evidence="1" id="KW-1133">Transmembrane helix</keyword>
<feature type="transmembrane region" description="Helical" evidence="1">
    <location>
        <begin position="9"/>
        <end position="26"/>
    </location>
</feature>
<keyword evidence="1" id="KW-0472">Membrane</keyword>
<protein>
    <submittedName>
        <fullName evidence="2">Uncharacterized protein</fullName>
    </submittedName>
</protein>
<dbReference type="RefSeq" id="WP_123216277.1">
    <property type="nucleotide sequence ID" value="NZ_RJTM01000085.1"/>
</dbReference>
<keyword evidence="3" id="KW-1185">Reference proteome</keyword>
<sequence length="65" mass="8066">MKFLRISEIIYLVVAVLSVIETVRRWNADRNMAYVFAIFGVVSVFMFFFRRHYRKKFEQRRKDNR</sequence>
<evidence type="ECO:0000313" key="3">
    <source>
        <dbReference type="Proteomes" id="UP000267469"/>
    </source>
</evidence>
<dbReference type="Proteomes" id="UP000267469">
    <property type="component" value="Unassembled WGS sequence"/>
</dbReference>
<evidence type="ECO:0000313" key="2">
    <source>
        <dbReference type="EMBL" id="RNL85991.1"/>
    </source>
</evidence>
<dbReference type="AlphaFoldDB" id="A0A3N0EDV6"/>
<comment type="caution">
    <text evidence="2">The sequence shown here is derived from an EMBL/GenBank/DDBJ whole genome shotgun (WGS) entry which is preliminary data.</text>
</comment>
<accession>A0A3N0EDV6</accession>
<gene>
    <name evidence="2" type="ORF">ED312_11790</name>
</gene>
<feature type="transmembrane region" description="Helical" evidence="1">
    <location>
        <begin position="32"/>
        <end position="49"/>
    </location>
</feature>
<name>A0A3N0EDV6_SINP1</name>
<organism evidence="2 3">
    <name type="scientific">Sinomicrobium pectinilyticum</name>
    <dbReference type="NCBI Taxonomy" id="1084421"/>
    <lineage>
        <taxon>Bacteria</taxon>
        <taxon>Pseudomonadati</taxon>
        <taxon>Bacteroidota</taxon>
        <taxon>Flavobacteriia</taxon>
        <taxon>Flavobacteriales</taxon>
        <taxon>Flavobacteriaceae</taxon>
        <taxon>Sinomicrobium</taxon>
    </lineage>
</organism>
<reference evidence="2 3" key="1">
    <citation type="submission" date="2018-10" db="EMBL/GenBank/DDBJ databases">
        <title>Sinomicrobium pectinilyticum sp. nov., a pectinase-producing bacterium isolated from alkaline and saline soil, and emended description of the genus Sinomicrobium.</title>
        <authorList>
            <person name="Cheng B."/>
            <person name="Li C."/>
            <person name="Lai Q."/>
            <person name="Du M."/>
            <person name="Shao Z."/>
            <person name="Xu P."/>
            <person name="Yang C."/>
        </authorList>
    </citation>
    <scope>NUCLEOTIDE SEQUENCE [LARGE SCALE GENOMIC DNA]</scope>
    <source>
        <strain evidence="2 3">5DNS001</strain>
    </source>
</reference>
<dbReference type="EMBL" id="RJTM01000085">
    <property type="protein sequence ID" value="RNL85991.1"/>
    <property type="molecule type" value="Genomic_DNA"/>
</dbReference>
<dbReference type="OrthoDB" id="1151040at2"/>
<proteinExistence type="predicted"/>
<keyword evidence="1" id="KW-0812">Transmembrane</keyword>